<evidence type="ECO:0000313" key="3">
    <source>
        <dbReference type="EMBL" id="MBB4018242.1"/>
    </source>
</evidence>
<keyword evidence="1" id="KW-0472">Membrane</keyword>
<protein>
    <submittedName>
        <fullName evidence="3">TctA family transporter</fullName>
    </submittedName>
</protein>
<feature type="transmembrane region" description="Helical" evidence="1">
    <location>
        <begin position="460"/>
        <end position="482"/>
    </location>
</feature>
<feature type="transmembrane region" description="Helical" evidence="1">
    <location>
        <begin position="383"/>
        <end position="403"/>
    </location>
</feature>
<feature type="domain" description="DUF112" evidence="2">
    <location>
        <begin position="17"/>
        <end position="437"/>
    </location>
</feature>
<evidence type="ECO:0000256" key="1">
    <source>
        <dbReference type="SAM" id="Phobius"/>
    </source>
</evidence>
<evidence type="ECO:0000259" key="2">
    <source>
        <dbReference type="Pfam" id="PF01970"/>
    </source>
</evidence>
<feature type="transmembrane region" description="Helical" evidence="1">
    <location>
        <begin position="313"/>
        <end position="337"/>
    </location>
</feature>
<feature type="transmembrane region" description="Helical" evidence="1">
    <location>
        <begin position="6"/>
        <end position="26"/>
    </location>
</feature>
<feature type="transmembrane region" description="Helical" evidence="1">
    <location>
        <begin position="107"/>
        <end position="132"/>
    </location>
</feature>
<sequence>MTAIAGAFAIVLDPATLLVIVGASLLGMLIGSIPGLTAVMGTALLVPITFFMDPVPAIAAMVAMTATAIFAGDIPGALLRIPGTPASAAYVDEAYALTRRGKPEVGLGLGLVASTAGGLVGSIFLIVCAPLLARIALGFSTAEYFWLALLGLSCAAFIGTGKPLKGLFSLLFGLAVSTVGLDPASGVPRFTFGSIDLMGGINLIPALIGLFAISEIMRGALHGAPAVREGIGTFGRVTAGLWQRAREHGRNIARGSVVGTLVGALPGAGADIAAWIAYAISRRFARRPQDFGKGSLEGLAEAGAANNSSLSGAWVPTLVFGIPGDSITAIVIGVLILKGMEPGPAIFIKQPEMIYGVLISFFLANLLMLPLGLAFIRVARHVVRVPPTILPPLVLMACIVGAFSLNNSLFDVWVMLAFGVIGWLMEENGIPVAPAILGLVLGGMLEFNFTTTLIKSDGDLLAFFMRPVAAGLGVVTLLVWAVTLFRLVRPARGAGVAAGPREA</sequence>
<organism evidence="3 4">
    <name type="scientific">Chelatococcus caeni</name>
    <dbReference type="NCBI Taxonomy" id="1348468"/>
    <lineage>
        <taxon>Bacteria</taxon>
        <taxon>Pseudomonadati</taxon>
        <taxon>Pseudomonadota</taxon>
        <taxon>Alphaproteobacteria</taxon>
        <taxon>Hyphomicrobiales</taxon>
        <taxon>Chelatococcaceae</taxon>
        <taxon>Chelatococcus</taxon>
    </lineage>
</organism>
<feature type="transmembrane region" description="Helical" evidence="1">
    <location>
        <begin position="432"/>
        <end position="454"/>
    </location>
</feature>
<reference evidence="3 4" key="1">
    <citation type="submission" date="2020-08" db="EMBL/GenBank/DDBJ databases">
        <title>Genomic Encyclopedia of Type Strains, Phase IV (KMG-IV): sequencing the most valuable type-strain genomes for metagenomic binning, comparative biology and taxonomic classification.</title>
        <authorList>
            <person name="Goeker M."/>
        </authorList>
    </citation>
    <scope>NUCLEOTIDE SEQUENCE [LARGE SCALE GENOMIC DNA]</scope>
    <source>
        <strain evidence="3 4">DSM 103737</strain>
    </source>
</reference>
<dbReference type="AlphaFoldDB" id="A0A840C2P0"/>
<dbReference type="PANTHER" id="PTHR35342:SF5">
    <property type="entry name" value="TRICARBOXYLIC TRANSPORT PROTEIN"/>
    <property type="match status" value="1"/>
</dbReference>
<keyword evidence="1" id="KW-1133">Transmembrane helix</keyword>
<dbReference type="RefSeq" id="WP_019404715.1">
    <property type="nucleotide sequence ID" value="NZ_JACIEN010000004.1"/>
</dbReference>
<keyword evidence="1" id="KW-0812">Transmembrane</keyword>
<dbReference type="Pfam" id="PF01970">
    <property type="entry name" value="TctA"/>
    <property type="match status" value="1"/>
</dbReference>
<dbReference type="PANTHER" id="PTHR35342">
    <property type="entry name" value="TRICARBOXYLIC TRANSPORT PROTEIN"/>
    <property type="match status" value="1"/>
</dbReference>
<feature type="transmembrane region" description="Helical" evidence="1">
    <location>
        <begin position="167"/>
        <end position="184"/>
    </location>
</feature>
<feature type="transmembrane region" description="Helical" evidence="1">
    <location>
        <begin position="353"/>
        <end position="376"/>
    </location>
</feature>
<accession>A0A840C2P0</accession>
<keyword evidence="4" id="KW-1185">Reference proteome</keyword>
<evidence type="ECO:0000313" key="4">
    <source>
        <dbReference type="Proteomes" id="UP000577362"/>
    </source>
</evidence>
<dbReference type="EMBL" id="JACIEN010000004">
    <property type="protein sequence ID" value="MBB4018242.1"/>
    <property type="molecule type" value="Genomic_DNA"/>
</dbReference>
<comment type="caution">
    <text evidence="3">The sequence shown here is derived from an EMBL/GenBank/DDBJ whole genome shotgun (WGS) entry which is preliminary data.</text>
</comment>
<proteinExistence type="predicted"/>
<feature type="transmembrane region" description="Helical" evidence="1">
    <location>
        <begin position="190"/>
        <end position="213"/>
    </location>
</feature>
<feature type="transmembrane region" description="Helical" evidence="1">
    <location>
        <begin position="33"/>
        <end position="52"/>
    </location>
</feature>
<name>A0A840C2P0_9HYPH</name>
<feature type="transmembrane region" description="Helical" evidence="1">
    <location>
        <begin position="144"/>
        <end position="160"/>
    </location>
</feature>
<gene>
    <name evidence="3" type="ORF">GGR16_003289</name>
</gene>
<feature type="transmembrane region" description="Helical" evidence="1">
    <location>
        <begin position="58"/>
        <end position="79"/>
    </location>
</feature>
<dbReference type="InterPro" id="IPR002823">
    <property type="entry name" value="DUF112_TM"/>
</dbReference>
<dbReference type="Proteomes" id="UP000577362">
    <property type="component" value="Unassembled WGS sequence"/>
</dbReference>